<dbReference type="GO" id="GO:0000139">
    <property type="term" value="C:Golgi membrane"/>
    <property type="evidence" value="ECO:0007669"/>
    <property type="project" value="InterPro"/>
</dbReference>
<dbReference type="GO" id="GO:0045540">
    <property type="term" value="P:regulation of cholesterol biosynthetic process"/>
    <property type="evidence" value="ECO:0007669"/>
    <property type="project" value="TreeGrafter"/>
</dbReference>
<keyword evidence="6" id="KW-1185">Reference proteome</keyword>
<dbReference type="AlphaFoldDB" id="A0A915AYU1"/>
<dbReference type="InterPro" id="IPR030225">
    <property type="entry name" value="SCAP"/>
</dbReference>
<dbReference type="PANTHER" id="PTHR46378:SF1">
    <property type="entry name" value="STEROL REGULATORY ELEMENT-BINDING PROTEIN CLEAVAGE-ACTIVATING PROTEIN"/>
    <property type="match status" value="1"/>
</dbReference>
<evidence type="ECO:0000256" key="4">
    <source>
        <dbReference type="ARBA" id="ARBA00023136"/>
    </source>
</evidence>
<dbReference type="GO" id="GO:0032934">
    <property type="term" value="F:sterol binding"/>
    <property type="evidence" value="ECO:0007669"/>
    <property type="project" value="InterPro"/>
</dbReference>
<protein>
    <recommendedName>
        <fullName evidence="5">SCAP N-terminal domain-containing protein</fullName>
    </recommendedName>
</protein>
<evidence type="ECO:0000313" key="6">
    <source>
        <dbReference type="Proteomes" id="UP000887569"/>
    </source>
</evidence>
<evidence type="ECO:0000259" key="5">
    <source>
        <dbReference type="Pfam" id="PF24006"/>
    </source>
</evidence>
<name>A0A915AYU1_PARUN</name>
<dbReference type="GO" id="GO:0032936">
    <property type="term" value="C:SREBP-SCAP complex"/>
    <property type="evidence" value="ECO:0007669"/>
    <property type="project" value="TreeGrafter"/>
</dbReference>
<sequence length="121" mass="13871">MDVHWNEKHFVEKEDRAPEWLYLKPSVYLQQIIVRGKVEPWNIYNLSSALVSQAVKGPLSRAFHIQRLLLDFHTLDLQTHCFVVHERLVAPSDGAELLPDGGCLLLSPTLFGITTTRIPQR</sequence>
<dbReference type="InterPro" id="IPR057041">
    <property type="entry name" value="SCAP_N"/>
</dbReference>
<dbReference type="WBParaSite" id="PgR019_g038_t03">
    <property type="protein sequence ID" value="PgR019_g038_t03"/>
    <property type="gene ID" value="PgR019_g038"/>
</dbReference>
<evidence type="ECO:0000256" key="1">
    <source>
        <dbReference type="ARBA" id="ARBA00004240"/>
    </source>
</evidence>
<dbReference type="Proteomes" id="UP000887569">
    <property type="component" value="Unplaced"/>
</dbReference>
<dbReference type="Pfam" id="PF24006">
    <property type="entry name" value="SCAP_N"/>
    <property type="match status" value="1"/>
</dbReference>
<dbReference type="PANTHER" id="PTHR46378">
    <property type="entry name" value="STEROL REGULATORY ELEMENT-BINDING PROTEIN CLEAVAGE-ACTIVATING PROTEIN"/>
    <property type="match status" value="1"/>
</dbReference>
<dbReference type="GO" id="GO:0005789">
    <property type="term" value="C:endoplasmic reticulum membrane"/>
    <property type="evidence" value="ECO:0007669"/>
    <property type="project" value="InterPro"/>
</dbReference>
<keyword evidence="3" id="KW-0256">Endoplasmic reticulum</keyword>
<evidence type="ECO:0000313" key="7">
    <source>
        <dbReference type="WBParaSite" id="PgR019_g038_t03"/>
    </source>
</evidence>
<organism evidence="6 7">
    <name type="scientific">Parascaris univalens</name>
    <name type="common">Nematode worm</name>
    <dbReference type="NCBI Taxonomy" id="6257"/>
    <lineage>
        <taxon>Eukaryota</taxon>
        <taxon>Metazoa</taxon>
        <taxon>Ecdysozoa</taxon>
        <taxon>Nematoda</taxon>
        <taxon>Chromadorea</taxon>
        <taxon>Rhabditida</taxon>
        <taxon>Spirurina</taxon>
        <taxon>Ascaridomorpha</taxon>
        <taxon>Ascaridoidea</taxon>
        <taxon>Ascarididae</taxon>
        <taxon>Parascaris</taxon>
    </lineage>
</organism>
<dbReference type="GO" id="GO:0032933">
    <property type="term" value="P:SREBP signaling pathway"/>
    <property type="evidence" value="ECO:0007669"/>
    <property type="project" value="InterPro"/>
</dbReference>
<keyword evidence="4" id="KW-0472">Membrane</keyword>
<feature type="domain" description="SCAP N-terminal" evidence="5">
    <location>
        <begin position="17"/>
        <end position="111"/>
    </location>
</feature>
<proteinExistence type="predicted"/>
<comment type="subcellular location">
    <subcellularLocation>
        <location evidence="2">Endomembrane system</location>
    </subcellularLocation>
    <subcellularLocation>
        <location evidence="1">Endoplasmic reticulum</location>
    </subcellularLocation>
</comment>
<accession>A0A915AYU1</accession>
<evidence type="ECO:0000256" key="2">
    <source>
        <dbReference type="ARBA" id="ARBA00004308"/>
    </source>
</evidence>
<evidence type="ECO:0000256" key="3">
    <source>
        <dbReference type="ARBA" id="ARBA00022824"/>
    </source>
</evidence>
<reference evidence="7" key="1">
    <citation type="submission" date="2022-11" db="UniProtKB">
        <authorList>
            <consortium name="WormBaseParasite"/>
        </authorList>
    </citation>
    <scope>IDENTIFICATION</scope>
</reference>